<keyword evidence="2 3" id="KW-0808">Transferase</keyword>
<dbReference type="InterPro" id="IPR043129">
    <property type="entry name" value="ATPase_NBD"/>
</dbReference>
<dbReference type="OrthoDB" id="9763949at2"/>
<feature type="binding site" evidence="2">
    <location>
        <begin position="23"/>
        <end position="30"/>
    </location>
    <ligand>
        <name>ATP</name>
        <dbReference type="ChEBI" id="CHEBI:30616"/>
    </ligand>
</feature>
<dbReference type="SUPFAM" id="SSF53067">
    <property type="entry name" value="Actin-like ATPase domain"/>
    <property type="match status" value="1"/>
</dbReference>
<dbReference type="GO" id="GO:0009254">
    <property type="term" value="P:peptidoglycan turnover"/>
    <property type="evidence" value="ECO:0007669"/>
    <property type="project" value="UniProtKB-UniRule"/>
</dbReference>
<evidence type="ECO:0000256" key="2">
    <source>
        <dbReference type="HAMAP-Rule" id="MF_01270"/>
    </source>
</evidence>
<dbReference type="HAMAP" id="MF_01270">
    <property type="entry name" value="AnhMurNAc_kinase"/>
    <property type="match status" value="1"/>
</dbReference>
<dbReference type="GO" id="GO:0006040">
    <property type="term" value="P:amino sugar metabolic process"/>
    <property type="evidence" value="ECO:0007669"/>
    <property type="project" value="InterPro"/>
</dbReference>
<dbReference type="InterPro" id="IPR005338">
    <property type="entry name" value="Anhydro_N_Ac-Mur_kinase"/>
</dbReference>
<dbReference type="Proteomes" id="UP000309550">
    <property type="component" value="Unassembled WGS sequence"/>
</dbReference>
<name>A0A5S3QCI4_9RHOB</name>
<keyword evidence="1 2" id="KW-0119">Carbohydrate metabolism</keyword>
<dbReference type="GO" id="GO:0016301">
    <property type="term" value="F:kinase activity"/>
    <property type="evidence" value="ECO:0007669"/>
    <property type="project" value="UniProtKB-KW"/>
</dbReference>
<keyword evidence="2 3" id="KW-0418">Kinase</keyword>
<keyword evidence="2" id="KW-0067">ATP-binding</keyword>
<dbReference type="GO" id="GO:0097175">
    <property type="term" value="P:1,6-anhydro-N-acetyl-beta-muramic acid catabolic process"/>
    <property type="evidence" value="ECO:0007669"/>
    <property type="project" value="UniProtKB-UniRule"/>
</dbReference>
<keyword evidence="2" id="KW-0547">Nucleotide-binding</keyword>
<dbReference type="NCBIfam" id="NF007141">
    <property type="entry name" value="PRK09585.1-5"/>
    <property type="match status" value="1"/>
</dbReference>
<keyword evidence="4" id="KW-1185">Reference proteome</keyword>
<dbReference type="GO" id="GO:0016773">
    <property type="term" value="F:phosphotransferase activity, alcohol group as acceptor"/>
    <property type="evidence" value="ECO:0007669"/>
    <property type="project" value="UniProtKB-UniRule"/>
</dbReference>
<evidence type="ECO:0000256" key="1">
    <source>
        <dbReference type="ARBA" id="ARBA00023277"/>
    </source>
</evidence>
<dbReference type="PANTHER" id="PTHR30605:SF0">
    <property type="entry name" value="ANHYDRO-N-ACETYLMURAMIC ACID KINASE"/>
    <property type="match status" value="1"/>
</dbReference>
<dbReference type="UniPathway" id="UPA00544"/>
<comment type="catalytic activity">
    <reaction evidence="2">
        <text>1,6-anhydro-N-acetyl-beta-muramate + ATP + H2O = N-acetyl-D-muramate 6-phosphate + ADP + H(+)</text>
        <dbReference type="Rhea" id="RHEA:24952"/>
        <dbReference type="ChEBI" id="CHEBI:15377"/>
        <dbReference type="ChEBI" id="CHEBI:15378"/>
        <dbReference type="ChEBI" id="CHEBI:30616"/>
        <dbReference type="ChEBI" id="CHEBI:58690"/>
        <dbReference type="ChEBI" id="CHEBI:58722"/>
        <dbReference type="ChEBI" id="CHEBI:456216"/>
        <dbReference type="EC" id="2.7.1.170"/>
    </reaction>
</comment>
<protein>
    <recommendedName>
        <fullName evidence="2">Anhydro-N-acetylmuramic acid kinase</fullName>
        <ecNumber evidence="2">2.7.1.170</ecNumber>
    </recommendedName>
    <alternativeName>
        <fullName evidence="2">AnhMurNAc kinase</fullName>
    </alternativeName>
</protein>
<dbReference type="RefSeq" id="WP_138660994.1">
    <property type="nucleotide sequence ID" value="NZ_VANS01000001.1"/>
</dbReference>
<dbReference type="Gene3D" id="3.30.420.40">
    <property type="match status" value="2"/>
</dbReference>
<dbReference type="PANTHER" id="PTHR30605">
    <property type="entry name" value="ANHYDRO-N-ACETYLMURAMIC ACID KINASE"/>
    <property type="match status" value="1"/>
</dbReference>
<dbReference type="GO" id="GO:0005524">
    <property type="term" value="F:ATP binding"/>
    <property type="evidence" value="ECO:0007669"/>
    <property type="project" value="UniProtKB-UniRule"/>
</dbReference>
<proteinExistence type="inferred from homology"/>
<comment type="caution">
    <text evidence="3">The sequence shown here is derived from an EMBL/GenBank/DDBJ whole genome shotgun (WGS) entry which is preliminary data.</text>
</comment>
<accession>A0A5S3QCI4</accession>
<evidence type="ECO:0000313" key="4">
    <source>
        <dbReference type="Proteomes" id="UP000309550"/>
    </source>
</evidence>
<evidence type="ECO:0000313" key="3">
    <source>
        <dbReference type="EMBL" id="TMM54822.1"/>
    </source>
</evidence>
<comment type="function">
    <text evidence="2">Catalyzes the specific phosphorylation of 1,6-anhydro-N-acetylmuramic acid (anhMurNAc) with the simultaneous cleavage of the 1,6-anhydro ring, generating MurNAc-6-P. Is required for the utilization of anhMurNAc either imported from the medium or derived from its own cell wall murein, and thus plays a role in cell wall recycling.</text>
</comment>
<comment type="pathway">
    <text evidence="2">Cell wall biogenesis; peptidoglycan recycling.</text>
</comment>
<dbReference type="UniPathway" id="UPA00343"/>
<reference evidence="3 4" key="1">
    <citation type="submission" date="2019-05" db="EMBL/GenBank/DDBJ databases">
        <title>Sulfitobacter sabulilitoris sp. nov., isolated from a marine sand.</title>
        <authorList>
            <person name="Yoon J.-H."/>
        </authorList>
    </citation>
    <scope>NUCLEOTIDE SEQUENCE [LARGE SCALE GENOMIC DNA]</scope>
    <source>
        <strain evidence="3 4">HSMS-29</strain>
    </source>
</reference>
<dbReference type="Pfam" id="PF03702">
    <property type="entry name" value="AnmK"/>
    <property type="match status" value="1"/>
</dbReference>
<gene>
    <name evidence="2" type="primary">anmK</name>
    <name evidence="3" type="ORF">FDT80_04375</name>
</gene>
<dbReference type="AlphaFoldDB" id="A0A5S3QCI4"/>
<sequence length="378" mass="39048">MNRASGKAGAKTGPVSALGAMSGTSLDGVDGAVITTDGHEIYSFGASDYRRYTAAERATLAAALGKWAGPEVEAATQVVDAAHRDLLARFSGIDLVGFHGQTLAHAPRTRGTLQVGDGAALARHLGVPVVWDFRSADVELGGEGAPLAPFFHFACARYIGAETPVAFLNLGGVGNLTWVDPARAAPQEDGALLAFDTGPANAPLNDLMQARLGQPWDEGGRIAAQGRVEQGALELFLAEPYFARIPPKSLDRNDFSEMVALVGELSDADAAATLTAMCAAGVAEGLQHCPRPPARVLVTGGGRHNPVLMRMLEVSLDCPVAPVEDVGLDGDMLEAQAFAYLAVRVARGLPTSCPGTTGVRAAVAGGTISRPDPAHSLA</sequence>
<dbReference type="EMBL" id="VANS01000001">
    <property type="protein sequence ID" value="TMM54822.1"/>
    <property type="molecule type" value="Genomic_DNA"/>
</dbReference>
<organism evidence="3 4">
    <name type="scientific">Sulfitobacter sabulilitoris</name>
    <dbReference type="NCBI Taxonomy" id="2562655"/>
    <lineage>
        <taxon>Bacteria</taxon>
        <taxon>Pseudomonadati</taxon>
        <taxon>Pseudomonadota</taxon>
        <taxon>Alphaproteobacteria</taxon>
        <taxon>Rhodobacterales</taxon>
        <taxon>Roseobacteraceae</taxon>
        <taxon>Sulfitobacter</taxon>
    </lineage>
</organism>
<comment type="pathway">
    <text evidence="2">Amino-sugar metabolism; 1,6-anhydro-N-acetylmuramate degradation.</text>
</comment>
<dbReference type="EC" id="2.7.1.170" evidence="2"/>
<comment type="similarity">
    <text evidence="2">Belongs to the anhydro-N-acetylmuramic acid kinase family.</text>
</comment>